<reference evidence="3" key="1">
    <citation type="submission" date="2021-02" db="EMBL/GenBank/DDBJ databases">
        <authorList>
            <person name="Nowell W R."/>
        </authorList>
    </citation>
    <scope>NUCLEOTIDE SEQUENCE</scope>
</reference>
<dbReference type="InterPro" id="IPR005225">
    <property type="entry name" value="Small_GTP-bd"/>
</dbReference>
<dbReference type="Proteomes" id="UP000663832">
    <property type="component" value="Unassembled WGS sequence"/>
</dbReference>
<evidence type="ECO:0000313" key="5">
    <source>
        <dbReference type="Proteomes" id="UP000663832"/>
    </source>
</evidence>
<dbReference type="EMBL" id="CAJNOI010000024">
    <property type="protein sequence ID" value="CAF0849491.1"/>
    <property type="molecule type" value="Genomic_DNA"/>
</dbReference>
<protein>
    <submittedName>
        <fullName evidence="3">Uncharacterized protein</fullName>
    </submittedName>
</protein>
<comment type="caution">
    <text evidence="3">The sequence shown here is derived from an EMBL/GenBank/DDBJ whole genome shotgun (WGS) entry which is preliminary data.</text>
</comment>
<sequence length="209" mass="24194">MSCWSRKKVYKPCNDGHRKIVIVGDSDCGKNFCFFHLFHELIPWTFKGKSCLLQAINGQKWSDPYTRTFVDSYVVEKFINEQKFELTLLDTNGSEEYDRLRPLSYPMTDIFIMCFAIDNPESFKNVSEKWLPECKHFCPLASIVLVGNKKDLRDDQTIEKELVRYKECQKMARTIGAVHYVESSAKTGEGICEITKYAACYTSHKPAIK</sequence>
<dbReference type="SMART" id="SM00175">
    <property type="entry name" value="RAB"/>
    <property type="match status" value="1"/>
</dbReference>
<keyword evidence="5" id="KW-1185">Reference proteome</keyword>
<evidence type="ECO:0000256" key="1">
    <source>
        <dbReference type="ARBA" id="ARBA00022741"/>
    </source>
</evidence>
<dbReference type="Gene3D" id="3.40.50.300">
    <property type="entry name" value="P-loop containing nucleotide triphosphate hydrolases"/>
    <property type="match status" value="1"/>
</dbReference>
<dbReference type="AlphaFoldDB" id="A0A813WCU2"/>
<dbReference type="InterPro" id="IPR003578">
    <property type="entry name" value="Small_GTPase_Rho"/>
</dbReference>
<accession>A0A813WCU2</accession>
<dbReference type="PROSITE" id="PS51419">
    <property type="entry name" value="RAB"/>
    <property type="match status" value="1"/>
</dbReference>
<proteinExistence type="predicted"/>
<keyword evidence="2" id="KW-0342">GTP-binding</keyword>
<dbReference type="GO" id="GO:0003924">
    <property type="term" value="F:GTPase activity"/>
    <property type="evidence" value="ECO:0007669"/>
    <property type="project" value="InterPro"/>
</dbReference>
<dbReference type="PROSITE" id="PS51420">
    <property type="entry name" value="RHO"/>
    <property type="match status" value="1"/>
</dbReference>
<dbReference type="NCBIfam" id="TIGR00231">
    <property type="entry name" value="small_GTP"/>
    <property type="match status" value="1"/>
</dbReference>
<evidence type="ECO:0000313" key="4">
    <source>
        <dbReference type="EMBL" id="CAF1489202.1"/>
    </source>
</evidence>
<keyword evidence="1" id="KW-0547">Nucleotide-binding</keyword>
<dbReference type="CDD" id="cd00157">
    <property type="entry name" value="Rho"/>
    <property type="match status" value="1"/>
</dbReference>
<evidence type="ECO:0000313" key="6">
    <source>
        <dbReference type="Proteomes" id="UP000663877"/>
    </source>
</evidence>
<dbReference type="InterPro" id="IPR027417">
    <property type="entry name" value="P-loop_NTPase"/>
</dbReference>
<dbReference type="GO" id="GO:0005525">
    <property type="term" value="F:GTP binding"/>
    <property type="evidence" value="ECO:0007669"/>
    <property type="project" value="UniProtKB-KW"/>
</dbReference>
<evidence type="ECO:0000313" key="3">
    <source>
        <dbReference type="EMBL" id="CAF0849491.1"/>
    </source>
</evidence>
<dbReference type="InterPro" id="IPR001806">
    <property type="entry name" value="Small_GTPase"/>
</dbReference>
<dbReference type="EMBL" id="CAJNOM010000535">
    <property type="protein sequence ID" value="CAF1489202.1"/>
    <property type="molecule type" value="Genomic_DNA"/>
</dbReference>
<name>A0A813WCU2_9BILA</name>
<dbReference type="PRINTS" id="PR00449">
    <property type="entry name" value="RASTRNSFRMNG"/>
</dbReference>
<dbReference type="SMART" id="SM00174">
    <property type="entry name" value="RHO"/>
    <property type="match status" value="1"/>
</dbReference>
<dbReference type="Proteomes" id="UP000663877">
    <property type="component" value="Unassembled WGS sequence"/>
</dbReference>
<dbReference type="Pfam" id="PF00071">
    <property type="entry name" value="Ras"/>
    <property type="match status" value="1"/>
</dbReference>
<dbReference type="SUPFAM" id="SSF52540">
    <property type="entry name" value="P-loop containing nucleoside triphosphate hydrolases"/>
    <property type="match status" value="1"/>
</dbReference>
<dbReference type="OrthoDB" id="8830751at2759"/>
<dbReference type="PROSITE" id="PS51421">
    <property type="entry name" value="RAS"/>
    <property type="match status" value="1"/>
</dbReference>
<organism evidence="3 6">
    <name type="scientific">Adineta steineri</name>
    <dbReference type="NCBI Taxonomy" id="433720"/>
    <lineage>
        <taxon>Eukaryota</taxon>
        <taxon>Metazoa</taxon>
        <taxon>Spiralia</taxon>
        <taxon>Gnathifera</taxon>
        <taxon>Rotifera</taxon>
        <taxon>Eurotatoria</taxon>
        <taxon>Bdelloidea</taxon>
        <taxon>Adinetida</taxon>
        <taxon>Adinetidae</taxon>
        <taxon>Adineta</taxon>
    </lineage>
</organism>
<evidence type="ECO:0000256" key="2">
    <source>
        <dbReference type="ARBA" id="ARBA00023134"/>
    </source>
</evidence>
<gene>
    <name evidence="3" type="ORF">BJG266_LOCUS7759</name>
    <name evidence="4" type="ORF">QVE165_LOCUS42760</name>
</gene>
<dbReference type="GO" id="GO:0007264">
    <property type="term" value="P:small GTPase-mediated signal transduction"/>
    <property type="evidence" value="ECO:0007669"/>
    <property type="project" value="InterPro"/>
</dbReference>
<dbReference type="PANTHER" id="PTHR24072">
    <property type="entry name" value="RHO FAMILY GTPASE"/>
    <property type="match status" value="1"/>
</dbReference>
<dbReference type="SMART" id="SM00173">
    <property type="entry name" value="RAS"/>
    <property type="match status" value="1"/>
</dbReference>